<name>A0ABW6K970_9BACI</name>
<keyword evidence="3" id="KW-1185">Reference proteome</keyword>
<keyword evidence="1" id="KW-0812">Transmembrane</keyword>
<proteinExistence type="predicted"/>
<protein>
    <submittedName>
        <fullName evidence="2">Uncharacterized protein</fullName>
    </submittedName>
</protein>
<keyword evidence="1" id="KW-0472">Membrane</keyword>
<organism evidence="2 3">
    <name type="scientific">Cytobacillus spartinae</name>
    <dbReference type="NCBI Taxonomy" id="3299023"/>
    <lineage>
        <taxon>Bacteria</taxon>
        <taxon>Bacillati</taxon>
        <taxon>Bacillota</taxon>
        <taxon>Bacilli</taxon>
        <taxon>Bacillales</taxon>
        <taxon>Bacillaceae</taxon>
        <taxon>Cytobacillus</taxon>
    </lineage>
</organism>
<dbReference type="EMBL" id="JBIACK010000001">
    <property type="protein sequence ID" value="MFE8699815.1"/>
    <property type="molecule type" value="Genomic_DNA"/>
</dbReference>
<gene>
    <name evidence="2" type="ORF">ACFYKX_04175</name>
</gene>
<evidence type="ECO:0000313" key="2">
    <source>
        <dbReference type="EMBL" id="MFE8699815.1"/>
    </source>
</evidence>
<comment type="caution">
    <text evidence="2">The sequence shown here is derived from an EMBL/GenBank/DDBJ whole genome shotgun (WGS) entry which is preliminary data.</text>
</comment>
<evidence type="ECO:0000313" key="3">
    <source>
        <dbReference type="Proteomes" id="UP001601059"/>
    </source>
</evidence>
<evidence type="ECO:0000256" key="1">
    <source>
        <dbReference type="SAM" id="Phobius"/>
    </source>
</evidence>
<feature type="transmembrane region" description="Helical" evidence="1">
    <location>
        <begin position="6"/>
        <end position="25"/>
    </location>
</feature>
<sequence>MEYELWILISLIYLLVFYIIIKTAVSKGIDDSKLIRELKKEIKELKKQKAEERNSEESKHIINRKA</sequence>
<dbReference type="RefSeq" id="WP_389358330.1">
    <property type="nucleotide sequence ID" value="NZ_JBIACK010000001.1"/>
</dbReference>
<dbReference type="Proteomes" id="UP001601059">
    <property type="component" value="Unassembled WGS sequence"/>
</dbReference>
<keyword evidence="1" id="KW-1133">Transmembrane helix</keyword>
<accession>A0ABW6K970</accession>
<reference evidence="2 3" key="1">
    <citation type="submission" date="2024-08" db="EMBL/GenBank/DDBJ databases">
        <title>Two novel Cytobacillus novel species.</title>
        <authorList>
            <person name="Liu G."/>
        </authorList>
    </citation>
    <scope>NUCLEOTIDE SEQUENCE [LARGE SCALE GENOMIC DNA]</scope>
    <source>
        <strain evidence="2 3">FJAT-54145</strain>
    </source>
</reference>